<evidence type="ECO:0000256" key="5">
    <source>
        <dbReference type="ARBA" id="ARBA00023163"/>
    </source>
</evidence>
<keyword evidence="11" id="KW-1185">Reference proteome</keyword>
<proteinExistence type="inferred from homology"/>
<keyword evidence="4" id="KW-0805">Transcription regulation</keyword>
<evidence type="ECO:0000313" key="10">
    <source>
        <dbReference type="EMBL" id="KSA03599.1"/>
    </source>
</evidence>
<evidence type="ECO:0000313" key="11">
    <source>
        <dbReference type="Proteomes" id="UP000054251"/>
    </source>
</evidence>
<dbReference type="GO" id="GO:0016592">
    <property type="term" value="C:mediator complex"/>
    <property type="evidence" value="ECO:0007669"/>
    <property type="project" value="InterPro"/>
</dbReference>
<evidence type="ECO:0000256" key="2">
    <source>
        <dbReference type="ARBA" id="ARBA00010289"/>
    </source>
</evidence>
<feature type="domain" description="Mediator complex subunit Med12" evidence="9">
    <location>
        <begin position="164"/>
        <end position="227"/>
    </location>
</feature>
<reference evidence="10 11" key="1">
    <citation type="submission" date="2015-11" db="EMBL/GenBank/DDBJ databases">
        <title>The genome of Debaryomyces fabryi.</title>
        <authorList>
            <person name="Tafer H."/>
            <person name="Lopandic K."/>
        </authorList>
    </citation>
    <scope>NUCLEOTIDE SEQUENCE [LARGE SCALE GENOMIC DNA]</scope>
    <source>
        <strain evidence="10 11">CBS 789</strain>
    </source>
</reference>
<dbReference type="SMART" id="SM01281">
    <property type="entry name" value="Med12"/>
    <property type="match status" value="1"/>
</dbReference>
<evidence type="ECO:0000256" key="8">
    <source>
        <dbReference type="SAM" id="MobiDB-lite"/>
    </source>
</evidence>
<dbReference type="PANTHER" id="PTHR46567:SF1">
    <property type="entry name" value="MEDIATOR OF RNA POLYMERASE II TRANSCRIPTION SUBUNIT 12"/>
    <property type="match status" value="1"/>
</dbReference>
<dbReference type="EMBL" id="LMYN01000007">
    <property type="protein sequence ID" value="KSA03599.1"/>
    <property type="molecule type" value="Genomic_DNA"/>
</dbReference>
<dbReference type="InterPro" id="IPR019035">
    <property type="entry name" value="Mediator_Med12"/>
</dbReference>
<dbReference type="GeneID" id="26837583"/>
<name>A0A0V1Q5V4_9ASCO</name>
<evidence type="ECO:0000256" key="1">
    <source>
        <dbReference type="ARBA" id="ARBA00004123"/>
    </source>
</evidence>
<evidence type="ECO:0000256" key="3">
    <source>
        <dbReference type="ARBA" id="ARBA00019622"/>
    </source>
</evidence>
<comment type="subcellular location">
    <subcellularLocation>
        <location evidence="1">Nucleus</location>
    </subcellularLocation>
</comment>
<dbReference type="Pfam" id="PF09497">
    <property type="entry name" value="Med12"/>
    <property type="match status" value="1"/>
</dbReference>
<accession>A0A0V1Q5V4</accession>
<evidence type="ECO:0000256" key="7">
    <source>
        <dbReference type="ARBA" id="ARBA00032010"/>
    </source>
</evidence>
<protein>
    <recommendedName>
        <fullName evidence="3">Mediator of RNA polymerase II transcription subunit 12</fullName>
    </recommendedName>
    <alternativeName>
        <fullName evidence="7">Mediator complex subunit 12</fullName>
    </alternativeName>
</protein>
<dbReference type="PANTHER" id="PTHR46567">
    <property type="entry name" value="MEDIATOR OF RNA POLYMERASE II TRANSCRIPTION SUBUNIT 12"/>
    <property type="match status" value="1"/>
</dbReference>
<evidence type="ECO:0000259" key="9">
    <source>
        <dbReference type="SMART" id="SM01281"/>
    </source>
</evidence>
<feature type="region of interest" description="Disordered" evidence="8">
    <location>
        <begin position="1507"/>
        <end position="1528"/>
    </location>
</feature>
<comment type="similarity">
    <text evidence="2">Belongs to the Mediator complex subunit 12 family.</text>
</comment>
<dbReference type="RefSeq" id="XP_015469701.1">
    <property type="nucleotide sequence ID" value="XM_015609404.1"/>
</dbReference>
<dbReference type="Proteomes" id="UP000054251">
    <property type="component" value="Unassembled WGS sequence"/>
</dbReference>
<gene>
    <name evidence="10" type="ORF">AC631_00574</name>
</gene>
<organism evidence="10 11">
    <name type="scientific">Debaryomyces fabryi</name>
    <dbReference type="NCBI Taxonomy" id="58627"/>
    <lineage>
        <taxon>Eukaryota</taxon>
        <taxon>Fungi</taxon>
        <taxon>Dikarya</taxon>
        <taxon>Ascomycota</taxon>
        <taxon>Saccharomycotina</taxon>
        <taxon>Pichiomycetes</taxon>
        <taxon>Debaryomycetaceae</taxon>
        <taxon>Debaryomyces</taxon>
    </lineage>
</organism>
<keyword evidence="6" id="KW-0539">Nucleus</keyword>
<comment type="caution">
    <text evidence="10">The sequence shown here is derived from an EMBL/GenBank/DDBJ whole genome shotgun (WGS) entry which is preliminary data.</text>
</comment>
<sequence>MSKTKNRNSLLSSHNRTSISNSTKDELLAMKYVMDKPAIPLYPLNDLNNSSESISEQGKYVSNSSTDELTYPDFRPWKDTTHLPKGKSQAEVEKLNNESYLNKGYFEGPLVANEYYSARNLIQASLFSSSSNCDKVLKELSQHLVNSYKARNEIINKIRHDSNRFRIPPRVTLTALKKEAWLRDLANPDEPLLKISNKLPHGIKNKMLVDILCNKNIPTSRALWLTKCVLFSELLALRKKYQSRLSNNPHPIDNATSESFETQWLQEWTHQLVDYFYKFSKDMCSITIQEKKQAYLTKLNYLLNYLQVLYIECLLDKSFFLSSILKFLKEGLPLDQSHISELVAFSRSEGEDSTLDRWLVDIDLNYGQRLISLTLVKMFWKDVLDLDYLSKELSELLLLNYYFIERIPTYNSKSSNYAHKQNHTAALSLNLKSKLLSNISDTVNYLFKHNTNVFIIPNYWILVNETLYKILLNDGPNNYDSEEQNEIRKQLKLIKYRNESLMLSMKDVQSSNFIDVNSGNLANDRGVGVNIQQSLLQDIQNYDTMFSEKKTHITIESENYFINRNSDDTLNIIEQLDRLKLNDNLAELLMPTSVSSSPENSNDWRINLKVVIYWAITIYREQKSSSEGILIICNFLKRKILQNINIKNSNSLKAEFENEILEIIYNLAHSTNVDIIDYNLYVLINELYQLKVITISTYLRKLIASGIFYVSPSADEGQSHNENNSLVATHLAILQNLPVLNNKQCDSILRKWTPNGFNFEEKFEKGKLILKQELVDRLMLNSFDEYSEEKFTYVKSLKVGLKFLLVNWLTSELKMSITKSPKLIHINPNIIASLYNFYALCDNLTVFFKVLVKFILRNEGKVIICYMDSLYLISKLIIRHFKLVKFIAGKSYESTTTGYELFKLIILNYKDLLTRDNDYYNFSDVWYFIDNAVEKIDRTYDKSSDDNHDNVSKSKNFNQLLFAKETVDSPMRIHANSSALQKNNDSYSATDFRNDLDLLLEAPIKLLNNTDITEFISTLQLNISIEVFTEASRSEESINFILGYYFKNIGKFNELHENICMRLLINSKKVLELTTGGRFFDIMKQVICDLVRAESDIEKITTLFKKLLYFEVYQPHELLLNLRYTLALQLSNEKIDSVIYELLFGDQESDSKNLFNDQVLALGCIRYLYVKRHSNDIFIMLLDSFSKETNTVFDSYALREYNGDVLSFFRQFCISNTRLFMDGLLKVVSNSDIISFLNFLVYITEEPIGSSSDLPRLASIINEFNLPVCQILIKIIVINEVHDSNRDKSIERLRCMLDVLLNNLTFHFVSNNSFFGELFNFLSWEHKLNILFILEHNFLCNTEFDVSNDSLDNNRVYLTSSDGKTDLLSILKDYFKKFSVSSLNTVTTSTEVFNDLSKFLQKLLQLANLDIIGDSRKDVYNTISIFLRILIIHKLSLTSIIIEQDGQNFNFIKNLIALLESKFLCSNNEKLRILLYDLLLLMKSSITLSMTLNTDNNLADDMTIDVTSSHQQNSPPNDHVSRSNPDATDVGSTNSKYFGVLNLSNIPNLSSVFNLSEPNISYPLRKYTDNSKILCALMLEKSELHKGGDIHALNDSNLILLPSRREALSSAFDILNETQQNVSKRFKLKSYELLEDTGIELNNGCINLLLFDSFTTKENPP</sequence>
<dbReference type="GO" id="GO:0006357">
    <property type="term" value="P:regulation of transcription by RNA polymerase II"/>
    <property type="evidence" value="ECO:0007669"/>
    <property type="project" value="InterPro"/>
</dbReference>
<evidence type="ECO:0000256" key="4">
    <source>
        <dbReference type="ARBA" id="ARBA00023015"/>
    </source>
</evidence>
<evidence type="ECO:0000256" key="6">
    <source>
        <dbReference type="ARBA" id="ARBA00023242"/>
    </source>
</evidence>
<dbReference type="OrthoDB" id="20828at2759"/>
<keyword evidence="5" id="KW-0804">Transcription</keyword>
<dbReference type="GO" id="GO:0003712">
    <property type="term" value="F:transcription coregulator activity"/>
    <property type="evidence" value="ECO:0007669"/>
    <property type="project" value="InterPro"/>
</dbReference>